<dbReference type="PANTHER" id="PTHR31057">
    <property type="entry name" value="E3 UFM1-PROTEIN LIGASE 1"/>
    <property type="match status" value="1"/>
</dbReference>
<feature type="compositionally biased region" description="Low complexity" evidence="1">
    <location>
        <begin position="389"/>
        <end position="404"/>
    </location>
</feature>
<name>W4H879_APHAT</name>
<protein>
    <recommendedName>
        <fullName evidence="2">E3 UFM1-protein ligase 1-like N-terminal domain-containing protein</fullName>
    </recommendedName>
</protein>
<dbReference type="EMBL" id="KI913115">
    <property type="protein sequence ID" value="ETV87776.1"/>
    <property type="molecule type" value="Genomic_DNA"/>
</dbReference>
<sequence>MNEIHALQRELAAAQETKEAIRLSERNIIDLLFKLQALNMVELIFTTNAKAVLTPAQLRKEILDQVQSHSGRVSLHELYTSTNVDMGYIEKYAREIVDQPNPTDKVHWVGNDLISDAYLDTIMTSVHNTLQDTGSVSIGDLALQYGVPVEFTHQVVQARLDSILENVRMKGTVLYTPEYASAQLERVRDVAGALVRPTSLAEILASSSDVDGRFVADCLSDLIASNAVRGHLRGREFVPTAFLDTQRAAVDAFFTSNNYLPHAMTTQLQVTGRPVDFVKKQFPDCVDLEDVVVSGALLLHVEGAVEGLLHDPTWLDVRSELPSAIDAQNATLLLAKALERVNAPSVVQIGGLFAVHAAMMSQAMEKFQGVAKSRASQAAYVALESGGSEAKTSTTKSTSGQQAKKQNKTTRGTICPAHDEQRDLVMAWFDHCVDEDEFVAALLESLHDAIESCFATALTKAEATIYRGDSYQRRELTELFEAGFDDKLGHLVVSQKALHKLAIKATSASDTTTGLDVIERSVLRSSGVQLCAWVLQYVNEHHQVELDDVGSILDATQPVMTGLTPSQENVLKKRVTFAPTVVRMWQLADGGSSLPDFIQHLTQVSTALGIPSRKFDRKKEKAIVAAFKHRLLLDGSLTDDESDFNGVLRVVCSLVFYAATSLALPLAALTASEIQTVYPVLRHSFLASAVAADTIALTDDLHTAATELQLLAENPDLLSRALVLLQQAR</sequence>
<dbReference type="STRING" id="112090.W4H879"/>
<dbReference type="GO" id="GO:0061666">
    <property type="term" value="F:UFM1 ligase activity"/>
    <property type="evidence" value="ECO:0007669"/>
    <property type="project" value="InterPro"/>
</dbReference>
<dbReference type="InterPro" id="IPR056579">
    <property type="entry name" value="Ufl1_N"/>
</dbReference>
<evidence type="ECO:0000259" key="2">
    <source>
        <dbReference type="Pfam" id="PF09743"/>
    </source>
</evidence>
<accession>W4H879</accession>
<dbReference type="RefSeq" id="XP_009822639.1">
    <property type="nucleotide sequence ID" value="XM_009824337.1"/>
</dbReference>
<proteinExistence type="predicted"/>
<dbReference type="GO" id="GO:0032434">
    <property type="term" value="P:regulation of proteasomal ubiquitin-dependent protein catabolic process"/>
    <property type="evidence" value="ECO:0007669"/>
    <property type="project" value="TreeGrafter"/>
</dbReference>
<dbReference type="VEuPathDB" id="FungiDB:H257_01236"/>
<dbReference type="PANTHER" id="PTHR31057:SF0">
    <property type="entry name" value="E3 UFM1-PROTEIN LIGASE 1"/>
    <property type="match status" value="1"/>
</dbReference>
<dbReference type="OrthoDB" id="10258297at2759"/>
<reference evidence="3" key="1">
    <citation type="submission" date="2013-12" db="EMBL/GenBank/DDBJ databases">
        <title>The Genome Sequence of Aphanomyces astaci APO3.</title>
        <authorList>
            <consortium name="The Broad Institute Genomics Platform"/>
            <person name="Russ C."/>
            <person name="Tyler B."/>
            <person name="van West P."/>
            <person name="Dieguez-Uribeondo J."/>
            <person name="Young S.K."/>
            <person name="Zeng Q."/>
            <person name="Gargeya S."/>
            <person name="Fitzgerald M."/>
            <person name="Abouelleil A."/>
            <person name="Alvarado L."/>
            <person name="Chapman S.B."/>
            <person name="Gainer-Dewar J."/>
            <person name="Goldberg J."/>
            <person name="Griggs A."/>
            <person name="Gujja S."/>
            <person name="Hansen M."/>
            <person name="Howarth C."/>
            <person name="Imamovic A."/>
            <person name="Ireland A."/>
            <person name="Larimer J."/>
            <person name="McCowan C."/>
            <person name="Murphy C."/>
            <person name="Pearson M."/>
            <person name="Poon T.W."/>
            <person name="Priest M."/>
            <person name="Roberts A."/>
            <person name="Saif S."/>
            <person name="Shea T."/>
            <person name="Sykes S."/>
            <person name="Wortman J."/>
            <person name="Nusbaum C."/>
            <person name="Birren B."/>
        </authorList>
    </citation>
    <scope>NUCLEOTIDE SEQUENCE [LARGE SCALE GENOMIC DNA]</scope>
    <source>
        <strain evidence="3">APO3</strain>
    </source>
</reference>
<dbReference type="GO" id="GO:0034976">
    <property type="term" value="P:response to endoplasmic reticulum stress"/>
    <property type="evidence" value="ECO:0007669"/>
    <property type="project" value="TreeGrafter"/>
</dbReference>
<evidence type="ECO:0000256" key="1">
    <source>
        <dbReference type="SAM" id="MobiDB-lite"/>
    </source>
</evidence>
<gene>
    <name evidence="3" type="ORF">H257_01236</name>
</gene>
<feature type="region of interest" description="Disordered" evidence="1">
    <location>
        <begin position="389"/>
        <end position="412"/>
    </location>
</feature>
<dbReference type="GO" id="GO:0005789">
    <property type="term" value="C:endoplasmic reticulum membrane"/>
    <property type="evidence" value="ECO:0007669"/>
    <property type="project" value="TreeGrafter"/>
</dbReference>
<dbReference type="AlphaFoldDB" id="W4H879"/>
<organism evidence="3">
    <name type="scientific">Aphanomyces astaci</name>
    <name type="common">Crayfish plague agent</name>
    <dbReference type="NCBI Taxonomy" id="112090"/>
    <lineage>
        <taxon>Eukaryota</taxon>
        <taxon>Sar</taxon>
        <taxon>Stramenopiles</taxon>
        <taxon>Oomycota</taxon>
        <taxon>Saprolegniomycetes</taxon>
        <taxon>Saprolegniales</taxon>
        <taxon>Verrucalvaceae</taxon>
        <taxon>Aphanomyces</taxon>
    </lineage>
</organism>
<dbReference type="GO" id="GO:1990592">
    <property type="term" value="P:protein K69-linked ufmylation"/>
    <property type="evidence" value="ECO:0007669"/>
    <property type="project" value="TreeGrafter"/>
</dbReference>
<feature type="domain" description="E3 UFM1-protein ligase 1-like N-terminal" evidence="2">
    <location>
        <begin position="3"/>
        <end position="271"/>
    </location>
</feature>
<dbReference type="GeneID" id="20803232"/>
<dbReference type="Pfam" id="PF09743">
    <property type="entry name" value="E3_UFM1_ligase"/>
    <property type="match status" value="1"/>
</dbReference>
<evidence type="ECO:0000313" key="3">
    <source>
        <dbReference type="EMBL" id="ETV87776.1"/>
    </source>
</evidence>
<dbReference type="InterPro" id="IPR018611">
    <property type="entry name" value="Ufl1"/>
</dbReference>